<dbReference type="Proteomes" id="UP001233999">
    <property type="component" value="Unassembled WGS sequence"/>
</dbReference>
<name>A0AAD7ZDT2_DIPPU</name>
<organism evidence="1 2">
    <name type="scientific">Diploptera punctata</name>
    <name type="common">Pacific beetle cockroach</name>
    <dbReference type="NCBI Taxonomy" id="6984"/>
    <lineage>
        <taxon>Eukaryota</taxon>
        <taxon>Metazoa</taxon>
        <taxon>Ecdysozoa</taxon>
        <taxon>Arthropoda</taxon>
        <taxon>Hexapoda</taxon>
        <taxon>Insecta</taxon>
        <taxon>Pterygota</taxon>
        <taxon>Neoptera</taxon>
        <taxon>Polyneoptera</taxon>
        <taxon>Dictyoptera</taxon>
        <taxon>Blattodea</taxon>
        <taxon>Blaberoidea</taxon>
        <taxon>Blaberidae</taxon>
        <taxon>Diplopterinae</taxon>
        <taxon>Diploptera</taxon>
    </lineage>
</organism>
<protein>
    <submittedName>
        <fullName evidence="1">Uncharacterized protein</fullName>
    </submittedName>
</protein>
<proteinExistence type="predicted"/>
<dbReference type="EMBL" id="JASPKZ010008887">
    <property type="protein sequence ID" value="KAJ9578342.1"/>
    <property type="molecule type" value="Genomic_DNA"/>
</dbReference>
<dbReference type="AlphaFoldDB" id="A0AAD7ZDT2"/>
<evidence type="ECO:0000313" key="2">
    <source>
        <dbReference type="Proteomes" id="UP001233999"/>
    </source>
</evidence>
<gene>
    <name evidence="1" type="ORF">L9F63_005434</name>
</gene>
<feature type="non-terminal residue" evidence="1">
    <location>
        <position position="1"/>
    </location>
</feature>
<feature type="non-terminal residue" evidence="1">
    <location>
        <position position="100"/>
    </location>
</feature>
<comment type="caution">
    <text evidence="1">The sequence shown here is derived from an EMBL/GenBank/DDBJ whole genome shotgun (WGS) entry which is preliminary data.</text>
</comment>
<reference evidence="1" key="2">
    <citation type="submission" date="2023-05" db="EMBL/GenBank/DDBJ databases">
        <authorList>
            <person name="Fouks B."/>
        </authorList>
    </citation>
    <scope>NUCLEOTIDE SEQUENCE</scope>
    <source>
        <strain evidence="1">Stay&amp;Tobe</strain>
        <tissue evidence="1">Testes</tissue>
    </source>
</reference>
<keyword evidence="2" id="KW-1185">Reference proteome</keyword>
<accession>A0AAD7ZDT2</accession>
<reference evidence="1" key="1">
    <citation type="journal article" date="2023" name="IScience">
        <title>Live-bearing cockroach genome reveals convergent evolutionary mechanisms linked to viviparity in insects and beyond.</title>
        <authorList>
            <person name="Fouks B."/>
            <person name="Harrison M.C."/>
            <person name="Mikhailova A.A."/>
            <person name="Marchal E."/>
            <person name="English S."/>
            <person name="Carruthers M."/>
            <person name="Jennings E.C."/>
            <person name="Chiamaka E.L."/>
            <person name="Frigard R.A."/>
            <person name="Pippel M."/>
            <person name="Attardo G.M."/>
            <person name="Benoit J.B."/>
            <person name="Bornberg-Bauer E."/>
            <person name="Tobe S.S."/>
        </authorList>
    </citation>
    <scope>NUCLEOTIDE SEQUENCE</scope>
    <source>
        <strain evidence="1">Stay&amp;Tobe</strain>
    </source>
</reference>
<evidence type="ECO:0000313" key="1">
    <source>
        <dbReference type="EMBL" id="KAJ9578342.1"/>
    </source>
</evidence>
<sequence length="100" mass="11419">VLIKMRDTRTQNSNPIAVLLTHEVVERRSGTKRRLDGRVVIKTALSLFSDSLSSNTQKSSYFYIFFSSTEEHPAFFVHALLKVFNQNDPLCMALTSLHFV</sequence>